<dbReference type="InterPro" id="IPR016192">
    <property type="entry name" value="APOBEC/CMP_deaminase_Zn-bd"/>
</dbReference>
<keyword evidence="6" id="KW-1185">Reference proteome</keyword>
<dbReference type="Proteomes" id="UP001165289">
    <property type="component" value="Unassembled WGS sequence"/>
</dbReference>
<dbReference type="Gene3D" id="3.40.140.10">
    <property type="entry name" value="Cytidine Deaminase, domain 2"/>
    <property type="match status" value="1"/>
</dbReference>
<dbReference type="PANTHER" id="PTHR11079">
    <property type="entry name" value="CYTOSINE DEAMINASE FAMILY MEMBER"/>
    <property type="match status" value="1"/>
</dbReference>
<dbReference type="InterPro" id="IPR016193">
    <property type="entry name" value="Cytidine_deaminase-like"/>
</dbReference>
<dbReference type="InterPro" id="IPR002125">
    <property type="entry name" value="CMP_dCMP_dom"/>
</dbReference>
<dbReference type="GO" id="GO:0008270">
    <property type="term" value="F:zinc ion binding"/>
    <property type="evidence" value="ECO:0007669"/>
    <property type="project" value="InterPro"/>
</dbReference>
<feature type="domain" description="CMP/dCMP-type deaminase" evidence="4">
    <location>
        <begin position="5"/>
        <end position="129"/>
    </location>
</feature>
<keyword evidence="3" id="KW-0862">Zinc</keyword>
<dbReference type="PROSITE" id="PS51747">
    <property type="entry name" value="CYT_DCMP_DEAMINASES_2"/>
    <property type="match status" value="1"/>
</dbReference>
<dbReference type="EMBL" id="JAKMXF010000133">
    <property type="protein sequence ID" value="KAI6656977.1"/>
    <property type="molecule type" value="Genomic_DNA"/>
</dbReference>
<evidence type="ECO:0000256" key="3">
    <source>
        <dbReference type="ARBA" id="ARBA00022833"/>
    </source>
</evidence>
<evidence type="ECO:0000256" key="2">
    <source>
        <dbReference type="ARBA" id="ARBA00022801"/>
    </source>
</evidence>
<dbReference type="AlphaFoldDB" id="A0AAV7K6K1"/>
<protein>
    <submittedName>
        <fullName evidence="5">tRNA-specific adenosine deaminase 2-like</fullName>
    </submittedName>
</protein>
<dbReference type="GO" id="GO:0052717">
    <property type="term" value="F:tRNA-specific adenosine-34 deaminase activity"/>
    <property type="evidence" value="ECO:0007669"/>
    <property type="project" value="UniProtKB-EC"/>
</dbReference>
<keyword evidence="2" id="KW-0378">Hydrolase</keyword>
<evidence type="ECO:0000313" key="6">
    <source>
        <dbReference type="Proteomes" id="UP001165289"/>
    </source>
</evidence>
<gene>
    <name evidence="5" type="ORF">LOD99_16278</name>
</gene>
<dbReference type="CDD" id="cd01285">
    <property type="entry name" value="nucleoside_deaminase"/>
    <property type="match status" value="1"/>
</dbReference>
<evidence type="ECO:0000256" key="1">
    <source>
        <dbReference type="ARBA" id="ARBA00022723"/>
    </source>
</evidence>
<name>A0AAV7K6K1_9METZ</name>
<dbReference type="PANTHER" id="PTHR11079:SF149">
    <property type="entry name" value="TRNA-SPECIFIC ADENOSINE DEAMINASE 2"/>
    <property type="match status" value="1"/>
</dbReference>
<sequence length="194" mass="21675">MAESMPKEHWMWKALELAKQGLDEGEVPVGCVLVKDDKILVSAHNEVGMTKDPTRHAELVALDLLRANLDKACKFRELLSTCTLYVTLEPCVMCSAALRMMGVRKVVYGFSNTRFGGCGSVLDVHSKQFQYSYSSDEQHKPNLTVSRELEVVSGLLGKEALGLLQQFYAQQNPNAPNPAKRVRLTCNELFNEKL</sequence>
<keyword evidence="1" id="KW-0479">Metal-binding</keyword>
<dbReference type="SUPFAM" id="SSF53927">
    <property type="entry name" value="Cytidine deaminase-like"/>
    <property type="match status" value="1"/>
</dbReference>
<accession>A0AAV7K6K1</accession>
<dbReference type="GO" id="GO:0002100">
    <property type="term" value="P:tRNA wobble adenosine to inosine editing"/>
    <property type="evidence" value="ECO:0007669"/>
    <property type="project" value="InterPro"/>
</dbReference>
<dbReference type="PROSITE" id="PS00903">
    <property type="entry name" value="CYT_DCMP_DEAMINASES_1"/>
    <property type="match status" value="1"/>
</dbReference>
<comment type="caution">
    <text evidence="5">The sequence shown here is derived from an EMBL/GenBank/DDBJ whole genome shotgun (WGS) entry which is preliminary data.</text>
</comment>
<organism evidence="5 6">
    <name type="scientific">Oopsacas minuta</name>
    <dbReference type="NCBI Taxonomy" id="111878"/>
    <lineage>
        <taxon>Eukaryota</taxon>
        <taxon>Metazoa</taxon>
        <taxon>Porifera</taxon>
        <taxon>Hexactinellida</taxon>
        <taxon>Hexasterophora</taxon>
        <taxon>Lyssacinosida</taxon>
        <taxon>Leucopsacidae</taxon>
        <taxon>Oopsacas</taxon>
    </lineage>
</organism>
<dbReference type="Pfam" id="PF00383">
    <property type="entry name" value="dCMP_cyt_deam_1"/>
    <property type="match status" value="1"/>
</dbReference>
<evidence type="ECO:0000259" key="4">
    <source>
        <dbReference type="PROSITE" id="PS51747"/>
    </source>
</evidence>
<proteinExistence type="predicted"/>
<reference evidence="5 6" key="1">
    <citation type="journal article" date="2023" name="BMC Biol.">
        <title>The compact genome of the sponge Oopsacas minuta (Hexactinellida) is lacking key metazoan core genes.</title>
        <authorList>
            <person name="Santini S."/>
            <person name="Schenkelaars Q."/>
            <person name="Jourda C."/>
            <person name="Duchesne M."/>
            <person name="Belahbib H."/>
            <person name="Rocher C."/>
            <person name="Selva M."/>
            <person name="Riesgo A."/>
            <person name="Vervoort M."/>
            <person name="Leys S.P."/>
            <person name="Kodjabachian L."/>
            <person name="Le Bivic A."/>
            <person name="Borchiellini C."/>
            <person name="Claverie J.M."/>
            <person name="Renard E."/>
        </authorList>
    </citation>
    <scope>NUCLEOTIDE SEQUENCE [LARGE SCALE GENOMIC DNA]</scope>
    <source>
        <strain evidence="5">SPO-2</strain>
    </source>
</reference>
<evidence type="ECO:0000313" key="5">
    <source>
        <dbReference type="EMBL" id="KAI6656977.1"/>
    </source>
</evidence>